<organism evidence="3 4">
    <name type="scientific">Phytohabitans aurantiacus</name>
    <dbReference type="NCBI Taxonomy" id="3016789"/>
    <lineage>
        <taxon>Bacteria</taxon>
        <taxon>Bacillati</taxon>
        <taxon>Actinomycetota</taxon>
        <taxon>Actinomycetes</taxon>
        <taxon>Micromonosporales</taxon>
        <taxon>Micromonosporaceae</taxon>
    </lineage>
</organism>
<feature type="chain" id="PRO_5046418688" description="CBM2 domain-containing protein" evidence="1">
    <location>
        <begin position="36"/>
        <end position="552"/>
    </location>
</feature>
<dbReference type="Gene3D" id="3.40.390.10">
    <property type="entry name" value="Collagenase (Catalytic Domain)"/>
    <property type="match status" value="1"/>
</dbReference>
<accession>A0ABQ5RDC9</accession>
<dbReference type="PROSITE" id="PS51173">
    <property type="entry name" value="CBM2"/>
    <property type="match status" value="1"/>
</dbReference>
<dbReference type="InterPro" id="IPR024079">
    <property type="entry name" value="MetalloPept_cat_dom_sf"/>
</dbReference>
<gene>
    <name evidence="3" type="ORF">Pa4123_88840</name>
</gene>
<comment type="caution">
    <text evidence="3">The sequence shown here is derived from an EMBL/GenBank/DDBJ whole genome shotgun (WGS) entry which is preliminary data.</text>
</comment>
<dbReference type="SUPFAM" id="SSF55486">
    <property type="entry name" value="Metalloproteases ('zincins'), catalytic domain"/>
    <property type="match status" value="1"/>
</dbReference>
<evidence type="ECO:0000259" key="2">
    <source>
        <dbReference type="PROSITE" id="PS51173"/>
    </source>
</evidence>
<dbReference type="Gene3D" id="2.60.40.290">
    <property type="match status" value="1"/>
</dbReference>
<evidence type="ECO:0000313" key="3">
    <source>
        <dbReference type="EMBL" id="GLI03606.1"/>
    </source>
</evidence>
<dbReference type="SUPFAM" id="SSF49384">
    <property type="entry name" value="Carbohydrate-binding domain"/>
    <property type="match status" value="1"/>
</dbReference>
<dbReference type="InterPro" id="IPR008965">
    <property type="entry name" value="CBM2/CBM3_carb-bd_dom_sf"/>
</dbReference>
<sequence length="552" mass="56375">MLSNQKRRVRKVCIAMTGAALVGSGLVGLSGPVAAAPSAPYPSRASTWAEPVAGTSAEIAFDDAPASLKAAPLSPYLAQIVRDAKRARTVQLDAAALSPSFAAESVAIELFDDVTVDLTTNVALSKGAAVGGRTSSTYSAGGDGGAAVATLIGGDLHVSLWKGRAKYGIEPLGGGRHLVYEDGRTFPNEAVPVSQEGQKGTAASVTGGTGTLATSVIDMMVAFDETAQAMFGSVSAIEAEILEMINVSNMTYANSQIDQQLALTNIVDLGYTPNATDGTTDEQTYLARIRGKTDGIVDVVHTQRDANSADLVSVITDATSVCGVGYLPVSGNSAELDAYSLTDGACAVSNLTFPHEVGHNMCAHHDPANVTSNPCGFEAFAHVDPAANLRTVMAYANAANGCTTCTRIPYFSNPNVTANGWVTGIAGSRNNAAVMAGKAAGIAAYRTSGPAPASCEANYVISSTWPGNVQVNLVVENTTTSPINGWTAQWNFTGNESVYNSWGVTVTKVGTAATATGTGFGASIPAGGTVTVGFQATVTGTPTVPAPITCTI</sequence>
<evidence type="ECO:0000256" key="1">
    <source>
        <dbReference type="SAM" id="SignalP"/>
    </source>
</evidence>
<dbReference type="EMBL" id="BSDI01000091">
    <property type="protein sequence ID" value="GLI03606.1"/>
    <property type="molecule type" value="Genomic_DNA"/>
</dbReference>
<dbReference type="Pfam" id="PF13583">
    <property type="entry name" value="Reprolysin_4"/>
    <property type="match status" value="1"/>
</dbReference>
<proteinExistence type="predicted"/>
<dbReference type="InterPro" id="IPR001919">
    <property type="entry name" value="CBD2"/>
</dbReference>
<reference evidence="3" key="1">
    <citation type="submission" date="2022-12" db="EMBL/GenBank/DDBJ databases">
        <title>New Phytohabitans aurantiacus sp. RD004123 nov., an actinomycete isolated from soil.</title>
        <authorList>
            <person name="Triningsih D.W."/>
            <person name="Harunari E."/>
            <person name="Igarashi Y."/>
        </authorList>
    </citation>
    <scope>NUCLEOTIDE SEQUENCE</scope>
    <source>
        <strain evidence="3">RD004123</strain>
    </source>
</reference>
<dbReference type="SMART" id="SM00637">
    <property type="entry name" value="CBD_II"/>
    <property type="match status" value="1"/>
</dbReference>
<feature type="domain" description="CBM2" evidence="2">
    <location>
        <begin position="448"/>
        <end position="552"/>
    </location>
</feature>
<dbReference type="Pfam" id="PF00553">
    <property type="entry name" value="CBM_2"/>
    <property type="match status" value="1"/>
</dbReference>
<feature type="signal peptide" evidence="1">
    <location>
        <begin position="1"/>
        <end position="35"/>
    </location>
</feature>
<keyword evidence="1" id="KW-0732">Signal</keyword>
<dbReference type="Proteomes" id="UP001144280">
    <property type="component" value="Unassembled WGS sequence"/>
</dbReference>
<name>A0ABQ5RDC9_9ACTN</name>
<protein>
    <recommendedName>
        <fullName evidence="2">CBM2 domain-containing protein</fullName>
    </recommendedName>
</protein>
<evidence type="ECO:0000313" key="4">
    <source>
        <dbReference type="Proteomes" id="UP001144280"/>
    </source>
</evidence>
<dbReference type="InterPro" id="IPR012291">
    <property type="entry name" value="CBM2_carb-bd_dom_sf"/>
</dbReference>
<keyword evidence="4" id="KW-1185">Reference proteome</keyword>